<accession>A0A915A4W3</accession>
<dbReference type="Proteomes" id="UP000887569">
    <property type="component" value="Unplaced"/>
</dbReference>
<name>A0A915A4W3_PARUN</name>
<evidence type="ECO:0000313" key="2">
    <source>
        <dbReference type="WBParaSite" id="PgE283_g001_t01"/>
    </source>
</evidence>
<proteinExistence type="predicted"/>
<evidence type="ECO:0000313" key="1">
    <source>
        <dbReference type="Proteomes" id="UP000887569"/>
    </source>
</evidence>
<reference evidence="2" key="1">
    <citation type="submission" date="2022-11" db="UniProtKB">
        <authorList>
            <consortium name="WormBaseParasite"/>
        </authorList>
    </citation>
    <scope>IDENTIFICATION</scope>
</reference>
<dbReference type="WBParaSite" id="PgE283_g001_t01">
    <property type="protein sequence ID" value="PgE283_g001_t01"/>
    <property type="gene ID" value="PgE283_g001"/>
</dbReference>
<keyword evidence="1" id="KW-1185">Reference proteome</keyword>
<dbReference type="AlphaFoldDB" id="A0A915A4W3"/>
<sequence>MWRDNLKLINVTPSPLLPNRSEVEKSMVTETTETPMEPQIVTSLRLAQRCRETRPLQRQLSLRNTSKSATVHPQRFAHAMYLSRALLKASLMHVQRVTLQRIRQC</sequence>
<protein>
    <submittedName>
        <fullName evidence="2">Uncharacterized protein</fullName>
    </submittedName>
</protein>
<organism evidence="1 2">
    <name type="scientific">Parascaris univalens</name>
    <name type="common">Nematode worm</name>
    <dbReference type="NCBI Taxonomy" id="6257"/>
    <lineage>
        <taxon>Eukaryota</taxon>
        <taxon>Metazoa</taxon>
        <taxon>Ecdysozoa</taxon>
        <taxon>Nematoda</taxon>
        <taxon>Chromadorea</taxon>
        <taxon>Rhabditida</taxon>
        <taxon>Spirurina</taxon>
        <taxon>Ascaridomorpha</taxon>
        <taxon>Ascaridoidea</taxon>
        <taxon>Ascarididae</taxon>
        <taxon>Parascaris</taxon>
    </lineage>
</organism>